<evidence type="ECO:0000313" key="4">
    <source>
        <dbReference type="EMBL" id="PPQ76673.1"/>
    </source>
</evidence>
<dbReference type="InterPro" id="IPR056884">
    <property type="entry name" value="NPHP3-like_N"/>
</dbReference>
<feature type="compositionally biased region" description="Polar residues" evidence="2">
    <location>
        <begin position="14"/>
        <end position="23"/>
    </location>
</feature>
<dbReference type="PANTHER" id="PTHR10039:SF17">
    <property type="entry name" value="FUNGAL STAND N-TERMINAL GOODBYE DOMAIN-CONTAINING PROTEIN-RELATED"/>
    <property type="match status" value="1"/>
</dbReference>
<keyword evidence="1" id="KW-0677">Repeat</keyword>
<proteinExistence type="predicted"/>
<gene>
    <name evidence="4" type="ORF">CVT26_013965</name>
</gene>
<dbReference type="InParanoid" id="A0A409WDT9"/>
<evidence type="ECO:0000256" key="1">
    <source>
        <dbReference type="ARBA" id="ARBA00022737"/>
    </source>
</evidence>
<dbReference type="Pfam" id="PF24883">
    <property type="entry name" value="NPHP3_N"/>
    <property type="match status" value="1"/>
</dbReference>
<evidence type="ECO:0000259" key="3">
    <source>
        <dbReference type="PROSITE" id="PS50837"/>
    </source>
</evidence>
<evidence type="ECO:0000313" key="5">
    <source>
        <dbReference type="Proteomes" id="UP000284706"/>
    </source>
</evidence>
<dbReference type="PROSITE" id="PS50837">
    <property type="entry name" value="NACHT"/>
    <property type="match status" value="1"/>
</dbReference>
<organism evidence="4 5">
    <name type="scientific">Gymnopilus dilepis</name>
    <dbReference type="NCBI Taxonomy" id="231916"/>
    <lineage>
        <taxon>Eukaryota</taxon>
        <taxon>Fungi</taxon>
        <taxon>Dikarya</taxon>
        <taxon>Basidiomycota</taxon>
        <taxon>Agaricomycotina</taxon>
        <taxon>Agaricomycetes</taxon>
        <taxon>Agaricomycetidae</taxon>
        <taxon>Agaricales</taxon>
        <taxon>Agaricineae</taxon>
        <taxon>Hymenogastraceae</taxon>
        <taxon>Gymnopilus</taxon>
    </lineage>
</organism>
<feature type="region of interest" description="Disordered" evidence="2">
    <location>
        <begin position="1"/>
        <end position="28"/>
    </location>
</feature>
<name>A0A409WDT9_9AGAR</name>
<dbReference type="PANTHER" id="PTHR10039">
    <property type="entry name" value="AMELOGENIN"/>
    <property type="match status" value="1"/>
</dbReference>
<evidence type="ECO:0000256" key="2">
    <source>
        <dbReference type="SAM" id="MobiDB-lite"/>
    </source>
</evidence>
<dbReference type="Proteomes" id="UP000284706">
    <property type="component" value="Unassembled WGS sequence"/>
</dbReference>
<dbReference type="SUPFAM" id="SSF52540">
    <property type="entry name" value="P-loop containing nucleoside triphosphate hydrolases"/>
    <property type="match status" value="1"/>
</dbReference>
<dbReference type="InterPro" id="IPR027417">
    <property type="entry name" value="P-loop_NTPase"/>
</dbReference>
<feature type="domain" description="NACHT" evidence="3">
    <location>
        <begin position="103"/>
        <end position="248"/>
    </location>
</feature>
<reference evidence="4 5" key="1">
    <citation type="journal article" date="2018" name="Evol. Lett.">
        <title>Horizontal gene cluster transfer increased hallucinogenic mushroom diversity.</title>
        <authorList>
            <person name="Reynolds H.T."/>
            <person name="Vijayakumar V."/>
            <person name="Gluck-Thaler E."/>
            <person name="Korotkin H.B."/>
            <person name="Matheny P.B."/>
            <person name="Slot J.C."/>
        </authorList>
    </citation>
    <scope>NUCLEOTIDE SEQUENCE [LARGE SCALE GENOMIC DNA]</scope>
    <source>
        <strain evidence="4 5">SRW20</strain>
    </source>
</reference>
<comment type="caution">
    <text evidence="4">The sequence shown here is derived from an EMBL/GenBank/DDBJ whole genome shotgun (WGS) entry which is preliminary data.</text>
</comment>
<dbReference type="InterPro" id="IPR007111">
    <property type="entry name" value="NACHT_NTPase"/>
</dbReference>
<dbReference type="AlphaFoldDB" id="A0A409WDT9"/>
<keyword evidence="5" id="KW-1185">Reference proteome</keyword>
<dbReference type="EMBL" id="NHYE01005133">
    <property type="protein sequence ID" value="PPQ76673.1"/>
    <property type="molecule type" value="Genomic_DNA"/>
</dbReference>
<protein>
    <recommendedName>
        <fullName evidence="3">NACHT domain-containing protein</fullName>
    </recommendedName>
</protein>
<dbReference type="OrthoDB" id="163438at2759"/>
<dbReference type="STRING" id="231916.A0A409WDT9"/>
<sequence length="542" mass="60075">MVKKHPKTPVPPQSDLNNGTVTGSFLGGSHNRNELTNINTTNNFIGGTDDAFKLLADQCARNATHDSVIISSQGTCHPGTREAVLHRVTQWATNVLPRAEGKDIIWIHGPAGTGKSAIERTLALKLQKMGRLLASFFFFRTDQGRNSAARFVTTIAYQLATSIPPTRPLIEKAIQHDPNIFAKSLEVQAQALIIGPVFALGGDVRYSQCIIIVDGLDECASKEQEFVLKALLQVTQRTPFGIIVASRPEPAIQALFSQRAYSLSTTPLSLDDSLNPDADIRTYLTDVFSAIRTRHPLRSYLPASGWPPAGTIDHLVSKASGQFIYASTIEKFISSPKHKPHERLSIILGIRAAGHNRPYETLDDLYSAILLNLDKETLKCALRIIGVLLGDYPEAMYTRGAINGLHRLHQPPLICIQSPAFLESLLHLEPGDVKASLSDLQSLLLISRDSFNPIRFYHASLPDYLRDRSRSGIFYINPRISYLTVLQHCVRHAFIVGKSEDLPLTLRLIHVLNILGVHKDFEPREGIAQMYVAELEARVKRE</sequence>
<dbReference type="Gene3D" id="3.40.50.300">
    <property type="entry name" value="P-loop containing nucleotide triphosphate hydrolases"/>
    <property type="match status" value="1"/>
</dbReference>
<accession>A0A409WDT9</accession>